<sequence>MSFDSLVNTALKREINRQILQYLYLFLLGISQLFEIRLIMLTKLDGYTTIASNIDVSPNKRQHQCRAFTIDTLATFDEQRTQAITIP</sequence>
<keyword evidence="1" id="KW-1133">Transmembrane helix</keyword>
<keyword evidence="1" id="KW-0472">Membrane</keyword>
<dbReference type="EMBL" id="JBGFUD010000230">
    <property type="protein sequence ID" value="MFH4974046.1"/>
    <property type="molecule type" value="Genomic_DNA"/>
</dbReference>
<evidence type="ECO:0000256" key="1">
    <source>
        <dbReference type="SAM" id="Phobius"/>
    </source>
</evidence>
<evidence type="ECO:0000313" key="2">
    <source>
        <dbReference type="EMBL" id="MFH4974046.1"/>
    </source>
</evidence>
<accession>A0ABD6E3Y6</accession>
<gene>
    <name evidence="2" type="ORF">AB6A40_000755</name>
</gene>
<keyword evidence="3" id="KW-1185">Reference proteome</keyword>
<dbReference type="AlphaFoldDB" id="A0ABD6E3Y6"/>
<protein>
    <submittedName>
        <fullName evidence="2">Uncharacterized protein</fullName>
    </submittedName>
</protein>
<dbReference type="Proteomes" id="UP001608902">
    <property type="component" value="Unassembled WGS sequence"/>
</dbReference>
<name>A0ABD6E3Y6_9BILA</name>
<evidence type="ECO:0000313" key="3">
    <source>
        <dbReference type="Proteomes" id="UP001608902"/>
    </source>
</evidence>
<organism evidence="2 3">
    <name type="scientific">Gnathostoma spinigerum</name>
    <dbReference type="NCBI Taxonomy" id="75299"/>
    <lineage>
        <taxon>Eukaryota</taxon>
        <taxon>Metazoa</taxon>
        <taxon>Ecdysozoa</taxon>
        <taxon>Nematoda</taxon>
        <taxon>Chromadorea</taxon>
        <taxon>Rhabditida</taxon>
        <taxon>Spirurina</taxon>
        <taxon>Gnathostomatomorpha</taxon>
        <taxon>Gnathostomatoidea</taxon>
        <taxon>Gnathostomatidae</taxon>
        <taxon>Gnathostoma</taxon>
    </lineage>
</organism>
<comment type="caution">
    <text evidence="2">The sequence shown here is derived from an EMBL/GenBank/DDBJ whole genome shotgun (WGS) entry which is preliminary data.</text>
</comment>
<proteinExistence type="predicted"/>
<feature type="transmembrane region" description="Helical" evidence="1">
    <location>
        <begin position="20"/>
        <end position="40"/>
    </location>
</feature>
<reference evidence="2 3" key="1">
    <citation type="submission" date="2024-08" db="EMBL/GenBank/DDBJ databases">
        <title>Gnathostoma spinigerum genome.</title>
        <authorList>
            <person name="Gonzalez-Bertolin B."/>
            <person name="Monzon S."/>
            <person name="Zaballos A."/>
            <person name="Jimenez P."/>
            <person name="Dekumyoy P."/>
            <person name="Varona S."/>
            <person name="Cuesta I."/>
            <person name="Sumanam S."/>
            <person name="Adisakwattana P."/>
            <person name="Gasser R.B."/>
            <person name="Hernandez-Gonzalez A."/>
            <person name="Young N.D."/>
            <person name="Perteguer M.J."/>
        </authorList>
    </citation>
    <scope>NUCLEOTIDE SEQUENCE [LARGE SCALE GENOMIC DNA]</scope>
    <source>
        <strain evidence="2">AL3</strain>
        <tissue evidence="2">Liver</tissue>
    </source>
</reference>
<keyword evidence="1" id="KW-0812">Transmembrane</keyword>